<dbReference type="GO" id="GO:1902600">
    <property type="term" value="P:proton transmembrane transport"/>
    <property type="evidence" value="ECO:0007669"/>
    <property type="project" value="InterPro"/>
</dbReference>
<evidence type="ECO:0000259" key="13">
    <source>
        <dbReference type="Pfam" id="PF23259"/>
    </source>
</evidence>
<evidence type="ECO:0000256" key="2">
    <source>
        <dbReference type="ARBA" id="ARBA00022448"/>
    </source>
</evidence>
<dbReference type="Gene3D" id="1.20.1530.20">
    <property type="match status" value="1"/>
</dbReference>
<evidence type="ECO:0000259" key="11">
    <source>
        <dbReference type="Pfam" id="PF00999"/>
    </source>
</evidence>
<evidence type="ECO:0000256" key="8">
    <source>
        <dbReference type="ARBA" id="ARBA00023136"/>
    </source>
</evidence>
<evidence type="ECO:0000256" key="4">
    <source>
        <dbReference type="ARBA" id="ARBA00022692"/>
    </source>
</evidence>
<keyword evidence="6 10" id="KW-1133">Transmembrane helix</keyword>
<dbReference type="InterPro" id="IPR057291">
    <property type="entry name" value="CHX17_2nd"/>
</dbReference>
<feature type="domain" description="Cation/H(+) antiporter C-terminal" evidence="13">
    <location>
        <begin position="598"/>
        <end position="740"/>
    </location>
</feature>
<evidence type="ECO:0000256" key="5">
    <source>
        <dbReference type="ARBA" id="ARBA00022958"/>
    </source>
</evidence>
<keyword evidence="5" id="KW-0630">Potassium</keyword>
<feature type="transmembrane region" description="Helical" evidence="10">
    <location>
        <begin position="199"/>
        <end position="221"/>
    </location>
</feature>
<organism evidence="14 15">
    <name type="scientific">Coptis chinensis</name>
    <dbReference type="NCBI Taxonomy" id="261450"/>
    <lineage>
        <taxon>Eukaryota</taxon>
        <taxon>Viridiplantae</taxon>
        <taxon>Streptophyta</taxon>
        <taxon>Embryophyta</taxon>
        <taxon>Tracheophyta</taxon>
        <taxon>Spermatophyta</taxon>
        <taxon>Magnoliopsida</taxon>
        <taxon>Ranunculales</taxon>
        <taxon>Ranunculaceae</taxon>
        <taxon>Coptidoideae</taxon>
        <taxon>Coptis</taxon>
    </lineage>
</organism>
<evidence type="ECO:0000313" key="15">
    <source>
        <dbReference type="Proteomes" id="UP000631114"/>
    </source>
</evidence>
<keyword evidence="3" id="KW-0633">Potassium transport</keyword>
<dbReference type="InterPro" id="IPR050794">
    <property type="entry name" value="CPA2_transporter"/>
</dbReference>
<feature type="transmembrane region" description="Helical" evidence="10">
    <location>
        <begin position="171"/>
        <end position="193"/>
    </location>
</feature>
<comment type="subcellular location">
    <subcellularLocation>
        <location evidence="1">Membrane</location>
        <topology evidence="1">Multi-pass membrane protein</topology>
    </subcellularLocation>
</comment>
<proteinExistence type="inferred from homology"/>
<evidence type="ECO:0000256" key="7">
    <source>
        <dbReference type="ARBA" id="ARBA00023065"/>
    </source>
</evidence>
<comment type="caution">
    <text evidence="14">The sequence shown here is derived from an EMBL/GenBank/DDBJ whole genome shotgun (WGS) entry which is preliminary data.</text>
</comment>
<feature type="domain" description="Cation/H+ exchanger transmembrane" evidence="11">
    <location>
        <begin position="34"/>
        <end position="398"/>
    </location>
</feature>
<keyword evidence="2" id="KW-0813">Transport</keyword>
<dbReference type="InterPro" id="IPR038770">
    <property type="entry name" value="Na+/solute_symporter_sf"/>
</dbReference>
<dbReference type="EMBL" id="JADFTS010000003">
    <property type="protein sequence ID" value="KAF9616845.1"/>
    <property type="molecule type" value="Genomic_DNA"/>
</dbReference>
<dbReference type="OrthoDB" id="1868135at2759"/>
<evidence type="ECO:0000256" key="9">
    <source>
        <dbReference type="ARBA" id="ARBA00038341"/>
    </source>
</evidence>
<dbReference type="PANTHER" id="PTHR32468">
    <property type="entry name" value="CATION/H + ANTIPORTER"/>
    <property type="match status" value="1"/>
</dbReference>
<comment type="similarity">
    <text evidence="9">Belongs to the monovalent cation:proton antiporter 2 (CPA2) transporter (TC 2.A.37) family. CHX (TC 2.A.37.4) subfamily.</text>
</comment>
<dbReference type="GO" id="GO:0016020">
    <property type="term" value="C:membrane"/>
    <property type="evidence" value="ECO:0007669"/>
    <property type="project" value="UniProtKB-SubCell"/>
</dbReference>
<evidence type="ECO:0008006" key="16">
    <source>
        <dbReference type="Google" id="ProtNLM"/>
    </source>
</evidence>
<feature type="transmembrane region" description="Helical" evidence="10">
    <location>
        <begin position="74"/>
        <end position="91"/>
    </location>
</feature>
<dbReference type="Pfam" id="PF23259">
    <property type="entry name" value="CHX17_C"/>
    <property type="match status" value="1"/>
</dbReference>
<feature type="transmembrane region" description="Helical" evidence="10">
    <location>
        <begin position="321"/>
        <end position="343"/>
    </location>
</feature>
<gene>
    <name evidence="14" type="ORF">IFM89_032695</name>
</gene>
<name>A0A835IF76_9MAGN</name>
<keyword evidence="8 10" id="KW-0472">Membrane</keyword>
<evidence type="ECO:0000259" key="12">
    <source>
        <dbReference type="Pfam" id="PF23256"/>
    </source>
</evidence>
<protein>
    <recommendedName>
        <fullName evidence="16">Cation/H+ exchanger domain-containing protein</fullName>
    </recommendedName>
</protein>
<keyword evidence="4 10" id="KW-0812">Transmembrane</keyword>
<feature type="transmembrane region" description="Helical" evidence="10">
    <location>
        <begin position="43"/>
        <end position="62"/>
    </location>
</feature>
<feature type="transmembrane region" description="Helical" evidence="10">
    <location>
        <begin position="242"/>
        <end position="275"/>
    </location>
</feature>
<dbReference type="InterPro" id="IPR057290">
    <property type="entry name" value="CHX17_C"/>
</dbReference>
<evidence type="ECO:0000313" key="14">
    <source>
        <dbReference type="EMBL" id="KAF9616845.1"/>
    </source>
</evidence>
<dbReference type="GO" id="GO:0012505">
    <property type="term" value="C:endomembrane system"/>
    <property type="evidence" value="ECO:0007669"/>
    <property type="project" value="TreeGrafter"/>
</dbReference>
<dbReference type="PANTHER" id="PTHR32468:SF26">
    <property type="entry name" value="CATION_H(+) ANTIPORTER 15"/>
    <property type="match status" value="1"/>
</dbReference>
<dbReference type="Proteomes" id="UP000631114">
    <property type="component" value="Unassembled WGS sequence"/>
</dbReference>
<dbReference type="GO" id="GO:0015297">
    <property type="term" value="F:antiporter activity"/>
    <property type="evidence" value="ECO:0007669"/>
    <property type="project" value="InterPro"/>
</dbReference>
<feature type="domain" description="Cation/H(+) antiporter central" evidence="12">
    <location>
        <begin position="481"/>
        <end position="584"/>
    </location>
</feature>
<dbReference type="GO" id="GO:0006813">
    <property type="term" value="P:potassium ion transport"/>
    <property type="evidence" value="ECO:0007669"/>
    <property type="project" value="UniProtKB-KW"/>
</dbReference>
<reference evidence="14 15" key="1">
    <citation type="submission" date="2020-10" db="EMBL/GenBank/DDBJ databases">
        <title>The Coptis chinensis genome and diversification of protoberbering-type alkaloids.</title>
        <authorList>
            <person name="Wang B."/>
            <person name="Shu S."/>
            <person name="Song C."/>
            <person name="Liu Y."/>
        </authorList>
    </citation>
    <scope>NUCLEOTIDE SEQUENCE [LARGE SCALE GENOMIC DNA]</scope>
    <source>
        <strain evidence="14">HL-2020</strain>
        <tissue evidence="14">Leaf</tissue>
    </source>
</reference>
<feature type="transmembrane region" description="Helical" evidence="10">
    <location>
        <begin position="295"/>
        <end position="314"/>
    </location>
</feature>
<dbReference type="Pfam" id="PF23256">
    <property type="entry name" value="CHX17_2nd"/>
    <property type="match status" value="1"/>
</dbReference>
<keyword evidence="15" id="KW-1185">Reference proteome</keyword>
<feature type="transmembrane region" description="Helical" evidence="10">
    <location>
        <begin position="103"/>
        <end position="126"/>
    </location>
</feature>
<sequence>MAAGFSEYTYQPYITEECDYIFGSMSFGNISNFMHHLKYSFPLLEFQLLISSFVSIITWVLLKPLGIPTTIAQIIAGITFPDKIFLIGVKVNPMMITRTGKKGIIVCTLVIGVSLALSITCAIISSSSKLVDDKLYRHLLVVGVVESMPTFPSVACFLAELNIFNTEFSRLALSSSLISGIFHLAVMACVAASQRDGNFIKASLYGCLSLGIVVMVIVFLLRPAVNWMIKQIPEGKTIKEGYLCVVCAAVLMLAFMCYELNVDILFGPFIFGLIVPPGPPLGSALVDRLEFFIKWMVMPMFYTESGLLVSVYGIKLRTALFALFIIFVSCTGKFLGALLPALYNNMSYKDATLLGLTINAQGFMDLSIYNMLWEPAEMIDYEIFQILVLSSLVITGASAPLVRYLSKLSMKYKLHNRRTIQHSEPDTELGVLACIHDEQDVLSTIHLMKVTNPTKISPLNLSVIHFVEIVGHETPQLISHNSHRWSSSATTTSQRVINVFKSYEENNKGRVSVQSYTAVTAYTSMHNDACKLAIHKIISLIILPFRKELDTGFVNLGIRTVNKNVLENTPCSVGILIDRGHLGSIKNNVLENWSFYHVAILGGPDDREALAYAERMSEHPNIKVIVIRLLERCNLLNKKLESSLDEETVRDFKLRTTYSNRVTYIQEDVNDGLDVINVIGAMGDKYEMILLGRRHDENSTLILELTDWDKCSELGTIGDIFATSNYGGNAAILIMQQQTAQTAGSKQVFPDDEMETRSRNY</sequence>
<dbReference type="InterPro" id="IPR006153">
    <property type="entry name" value="Cation/H_exchanger_TM"/>
</dbReference>
<dbReference type="Pfam" id="PF00999">
    <property type="entry name" value="Na_H_Exchanger"/>
    <property type="match status" value="1"/>
</dbReference>
<dbReference type="AlphaFoldDB" id="A0A835IF76"/>
<keyword evidence="7" id="KW-0406">Ion transport</keyword>
<evidence type="ECO:0000256" key="1">
    <source>
        <dbReference type="ARBA" id="ARBA00004141"/>
    </source>
</evidence>
<evidence type="ECO:0000256" key="3">
    <source>
        <dbReference type="ARBA" id="ARBA00022538"/>
    </source>
</evidence>
<evidence type="ECO:0000256" key="10">
    <source>
        <dbReference type="SAM" id="Phobius"/>
    </source>
</evidence>
<dbReference type="GO" id="GO:0006885">
    <property type="term" value="P:regulation of pH"/>
    <property type="evidence" value="ECO:0007669"/>
    <property type="project" value="TreeGrafter"/>
</dbReference>
<accession>A0A835IF76</accession>
<feature type="transmembrane region" description="Helical" evidence="10">
    <location>
        <begin position="138"/>
        <end position="159"/>
    </location>
</feature>
<evidence type="ECO:0000256" key="6">
    <source>
        <dbReference type="ARBA" id="ARBA00022989"/>
    </source>
</evidence>
<feature type="transmembrane region" description="Helical" evidence="10">
    <location>
        <begin position="383"/>
        <end position="405"/>
    </location>
</feature>